<dbReference type="PROSITE" id="PS00517">
    <property type="entry name" value="RNASE_3_1"/>
    <property type="match status" value="1"/>
</dbReference>
<dbReference type="AlphaFoldDB" id="A0A814WPF7"/>
<evidence type="ECO:0000256" key="1">
    <source>
        <dbReference type="ARBA" id="ARBA00022801"/>
    </source>
</evidence>
<feature type="domain" description="RNase III" evidence="2">
    <location>
        <begin position="13"/>
        <end position="140"/>
    </location>
</feature>
<dbReference type="OrthoDB" id="67027at2759"/>
<dbReference type="PANTHER" id="PTHR14950">
    <property type="entry name" value="DICER-RELATED"/>
    <property type="match status" value="1"/>
</dbReference>
<evidence type="ECO:0000313" key="3">
    <source>
        <dbReference type="EMBL" id="CAF1205040.1"/>
    </source>
</evidence>
<dbReference type="Gene3D" id="1.10.1520.10">
    <property type="entry name" value="Ribonuclease III domain"/>
    <property type="match status" value="1"/>
</dbReference>
<evidence type="ECO:0000313" key="4">
    <source>
        <dbReference type="EMBL" id="CAF3969315.1"/>
    </source>
</evidence>
<dbReference type="InterPro" id="IPR000999">
    <property type="entry name" value="RNase_III_dom"/>
</dbReference>
<proteinExistence type="predicted"/>
<organism evidence="3 5">
    <name type="scientific">Didymodactylos carnosus</name>
    <dbReference type="NCBI Taxonomy" id="1234261"/>
    <lineage>
        <taxon>Eukaryota</taxon>
        <taxon>Metazoa</taxon>
        <taxon>Spiralia</taxon>
        <taxon>Gnathifera</taxon>
        <taxon>Rotifera</taxon>
        <taxon>Eurotatoria</taxon>
        <taxon>Bdelloidea</taxon>
        <taxon>Philodinida</taxon>
        <taxon>Philodinidae</taxon>
        <taxon>Didymodactylos</taxon>
    </lineage>
</organism>
<protein>
    <recommendedName>
        <fullName evidence="2">RNase III domain-containing protein</fullName>
    </recommendedName>
</protein>
<dbReference type="PROSITE" id="PS50142">
    <property type="entry name" value="RNASE_3_2"/>
    <property type="match status" value="1"/>
</dbReference>
<dbReference type="Proteomes" id="UP000663829">
    <property type="component" value="Unassembled WGS sequence"/>
</dbReference>
<sequence length="163" mass="18883">MGNSEAKQRAQLLYTIQSNCGYWFKNKQILEEALTHDSCRLTNPEILTYERLEYLGDSFLGWIITDYLFRKYLSDNEGDLSRKRSDLVSSSMQRKIADKLRIDEYIKFDKSVQNQNSGQAFRKYDKFVEALIGGIYIDGGFEKAKSIVYNLWGLDELGSCIIC</sequence>
<name>A0A814WPF7_9BILA</name>
<dbReference type="Pfam" id="PF14622">
    <property type="entry name" value="Ribonucleas_3_3"/>
    <property type="match status" value="1"/>
</dbReference>
<dbReference type="PANTHER" id="PTHR14950:SF37">
    <property type="entry name" value="ENDORIBONUCLEASE DICER"/>
    <property type="match status" value="1"/>
</dbReference>
<keyword evidence="1" id="KW-0378">Hydrolase</keyword>
<dbReference type="GO" id="GO:0004525">
    <property type="term" value="F:ribonuclease III activity"/>
    <property type="evidence" value="ECO:0007669"/>
    <property type="project" value="InterPro"/>
</dbReference>
<reference evidence="3" key="1">
    <citation type="submission" date="2021-02" db="EMBL/GenBank/DDBJ databases">
        <authorList>
            <person name="Nowell W R."/>
        </authorList>
    </citation>
    <scope>NUCLEOTIDE SEQUENCE</scope>
</reference>
<keyword evidence="5" id="KW-1185">Reference proteome</keyword>
<dbReference type="SMART" id="SM00535">
    <property type="entry name" value="RIBOc"/>
    <property type="match status" value="1"/>
</dbReference>
<comment type="caution">
    <text evidence="3">The sequence shown here is derived from an EMBL/GenBank/DDBJ whole genome shotgun (WGS) entry which is preliminary data.</text>
</comment>
<dbReference type="SUPFAM" id="SSF69065">
    <property type="entry name" value="RNase III domain-like"/>
    <property type="match status" value="1"/>
</dbReference>
<evidence type="ECO:0000259" key="2">
    <source>
        <dbReference type="PROSITE" id="PS50142"/>
    </source>
</evidence>
<evidence type="ECO:0000313" key="5">
    <source>
        <dbReference type="Proteomes" id="UP000663829"/>
    </source>
</evidence>
<dbReference type="EMBL" id="CAJNOQ010008729">
    <property type="protein sequence ID" value="CAF1205040.1"/>
    <property type="molecule type" value="Genomic_DNA"/>
</dbReference>
<dbReference type="Proteomes" id="UP000681722">
    <property type="component" value="Unassembled WGS sequence"/>
</dbReference>
<accession>A0A814WPF7</accession>
<dbReference type="GO" id="GO:0006396">
    <property type="term" value="P:RNA processing"/>
    <property type="evidence" value="ECO:0007669"/>
    <property type="project" value="InterPro"/>
</dbReference>
<dbReference type="EMBL" id="CAJOBC010008728">
    <property type="protein sequence ID" value="CAF3969315.1"/>
    <property type="molecule type" value="Genomic_DNA"/>
</dbReference>
<dbReference type="InterPro" id="IPR036389">
    <property type="entry name" value="RNase_III_sf"/>
</dbReference>
<dbReference type="CDD" id="cd00593">
    <property type="entry name" value="RIBOc"/>
    <property type="match status" value="1"/>
</dbReference>
<gene>
    <name evidence="3" type="ORF">GPM918_LOCUS23919</name>
    <name evidence="4" type="ORF">SRO942_LOCUS23916</name>
</gene>